<keyword evidence="3" id="KW-1185">Reference proteome</keyword>
<dbReference type="SUPFAM" id="SSF56672">
    <property type="entry name" value="DNA/RNA polymerases"/>
    <property type="match status" value="1"/>
</dbReference>
<dbReference type="PANTHER" id="PTHR37984:SF13">
    <property type="entry name" value="RIBONUCLEASE H"/>
    <property type="match status" value="1"/>
</dbReference>
<dbReference type="GO" id="GO:0071897">
    <property type="term" value="P:DNA biosynthetic process"/>
    <property type="evidence" value="ECO:0007669"/>
    <property type="project" value="UniProtKB-ARBA"/>
</dbReference>
<dbReference type="Proteomes" id="UP000325440">
    <property type="component" value="Unassembled WGS sequence"/>
</dbReference>
<dbReference type="Pfam" id="PF17919">
    <property type="entry name" value="RT_RNaseH_2"/>
    <property type="match status" value="1"/>
</dbReference>
<feature type="domain" description="Reverse transcriptase/retrotransposon-derived protein RNase H-like" evidence="1">
    <location>
        <begin position="4"/>
        <end position="58"/>
    </location>
</feature>
<dbReference type="EMBL" id="CABPRJ010001011">
    <property type="protein sequence ID" value="VVC34740.1"/>
    <property type="molecule type" value="Genomic_DNA"/>
</dbReference>
<organism evidence="2 3">
    <name type="scientific">Cinara cedri</name>
    <dbReference type="NCBI Taxonomy" id="506608"/>
    <lineage>
        <taxon>Eukaryota</taxon>
        <taxon>Metazoa</taxon>
        <taxon>Ecdysozoa</taxon>
        <taxon>Arthropoda</taxon>
        <taxon>Hexapoda</taxon>
        <taxon>Insecta</taxon>
        <taxon>Pterygota</taxon>
        <taxon>Neoptera</taxon>
        <taxon>Paraneoptera</taxon>
        <taxon>Hemiptera</taxon>
        <taxon>Sternorrhyncha</taxon>
        <taxon>Aphidomorpha</taxon>
        <taxon>Aphidoidea</taxon>
        <taxon>Aphididae</taxon>
        <taxon>Lachninae</taxon>
        <taxon>Cinara</taxon>
    </lineage>
</organism>
<reference evidence="2 3" key="1">
    <citation type="submission" date="2019-08" db="EMBL/GenBank/DDBJ databases">
        <authorList>
            <person name="Alioto T."/>
            <person name="Alioto T."/>
            <person name="Gomez Garrido J."/>
        </authorList>
    </citation>
    <scope>NUCLEOTIDE SEQUENCE [LARGE SCALE GENOMIC DNA]</scope>
</reference>
<evidence type="ECO:0000313" key="2">
    <source>
        <dbReference type="EMBL" id="VVC34740.1"/>
    </source>
</evidence>
<dbReference type="InterPro" id="IPR043502">
    <property type="entry name" value="DNA/RNA_pol_sf"/>
</dbReference>
<evidence type="ECO:0000259" key="1">
    <source>
        <dbReference type="Pfam" id="PF17919"/>
    </source>
</evidence>
<accession>A0A5E4MZ54</accession>
<gene>
    <name evidence="2" type="ORF">CINCED_3A007273</name>
</gene>
<sequence length="59" mass="6480">MYLHYNTKLELVVACDAGPVSLGAVLSHTFSDGTEKPIAFTSPILTESKKKYGQIDKEH</sequence>
<dbReference type="PANTHER" id="PTHR37984">
    <property type="entry name" value="PROTEIN CBG26694"/>
    <property type="match status" value="1"/>
</dbReference>
<proteinExistence type="predicted"/>
<dbReference type="AlphaFoldDB" id="A0A5E4MZ54"/>
<dbReference type="OrthoDB" id="6625515at2759"/>
<dbReference type="InterPro" id="IPR050951">
    <property type="entry name" value="Retrovirus_Pol_polyprotein"/>
</dbReference>
<evidence type="ECO:0000313" key="3">
    <source>
        <dbReference type="Proteomes" id="UP000325440"/>
    </source>
</evidence>
<name>A0A5E4MZ54_9HEMI</name>
<dbReference type="InterPro" id="IPR041577">
    <property type="entry name" value="RT_RNaseH_2"/>
</dbReference>
<protein>
    <recommendedName>
        <fullName evidence="1">Reverse transcriptase/retrotransposon-derived protein RNase H-like domain-containing protein</fullName>
    </recommendedName>
</protein>